<evidence type="ECO:0000259" key="1">
    <source>
        <dbReference type="Pfam" id="PF00078"/>
    </source>
</evidence>
<evidence type="ECO:0000313" key="2">
    <source>
        <dbReference type="EMBL" id="WVZ62837.1"/>
    </source>
</evidence>
<dbReference type="PANTHER" id="PTHR31635">
    <property type="entry name" value="REVERSE TRANSCRIPTASE DOMAIN-CONTAINING PROTEIN-RELATED"/>
    <property type="match status" value="1"/>
</dbReference>
<name>A0AAQ3SZU0_PASNO</name>
<dbReference type="InterPro" id="IPR000477">
    <property type="entry name" value="RT_dom"/>
</dbReference>
<reference evidence="2 3" key="1">
    <citation type="submission" date="2024-02" db="EMBL/GenBank/DDBJ databases">
        <title>High-quality chromosome-scale genome assembly of Pensacola bahiagrass (Paspalum notatum Flugge var. saurae).</title>
        <authorList>
            <person name="Vega J.M."/>
            <person name="Podio M."/>
            <person name="Orjuela J."/>
            <person name="Siena L.A."/>
            <person name="Pessino S.C."/>
            <person name="Combes M.C."/>
            <person name="Mariac C."/>
            <person name="Albertini E."/>
            <person name="Pupilli F."/>
            <person name="Ortiz J.P.A."/>
            <person name="Leblanc O."/>
        </authorList>
    </citation>
    <scope>NUCLEOTIDE SEQUENCE [LARGE SCALE GENOMIC DNA]</scope>
    <source>
        <strain evidence="2">R1</strain>
        <tissue evidence="2">Leaf</tissue>
    </source>
</reference>
<proteinExistence type="predicted"/>
<feature type="domain" description="Reverse transcriptase" evidence="1">
    <location>
        <begin position="43"/>
        <end position="154"/>
    </location>
</feature>
<dbReference type="PANTHER" id="PTHR31635:SF196">
    <property type="entry name" value="REVERSE TRANSCRIPTASE DOMAIN-CONTAINING PROTEIN-RELATED"/>
    <property type="match status" value="1"/>
</dbReference>
<gene>
    <name evidence="2" type="ORF">U9M48_012536</name>
</gene>
<dbReference type="EMBL" id="CP144747">
    <property type="protein sequence ID" value="WVZ62837.1"/>
    <property type="molecule type" value="Genomic_DNA"/>
</dbReference>
<dbReference type="AlphaFoldDB" id="A0AAQ3SZU0"/>
<protein>
    <recommendedName>
        <fullName evidence="1">Reverse transcriptase domain-containing protein</fullName>
    </recommendedName>
</protein>
<dbReference type="Pfam" id="PF00078">
    <property type="entry name" value="RVT_1"/>
    <property type="match status" value="1"/>
</dbReference>
<keyword evidence="3" id="KW-1185">Reference proteome</keyword>
<dbReference type="Proteomes" id="UP001341281">
    <property type="component" value="Chromosome 03"/>
</dbReference>
<dbReference type="InterPro" id="IPR043502">
    <property type="entry name" value="DNA/RNA_pol_sf"/>
</dbReference>
<dbReference type="SUPFAM" id="SSF56672">
    <property type="entry name" value="DNA/RNA polymerases"/>
    <property type="match status" value="1"/>
</dbReference>
<accession>A0AAQ3SZU0</accession>
<organism evidence="2 3">
    <name type="scientific">Paspalum notatum var. saurae</name>
    <dbReference type="NCBI Taxonomy" id="547442"/>
    <lineage>
        <taxon>Eukaryota</taxon>
        <taxon>Viridiplantae</taxon>
        <taxon>Streptophyta</taxon>
        <taxon>Embryophyta</taxon>
        <taxon>Tracheophyta</taxon>
        <taxon>Spermatophyta</taxon>
        <taxon>Magnoliopsida</taxon>
        <taxon>Liliopsida</taxon>
        <taxon>Poales</taxon>
        <taxon>Poaceae</taxon>
        <taxon>PACMAD clade</taxon>
        <taxon>Panicoideae</taxon>
        <taxon>Andropogonodae</taxon>
        <taxon>Paspaleae</taxon>
        <taxon>Paspalinae</taxon>
        <taxon>Paspalum</taxon>
    </lineage>
</organism>
<evidence type="ECO:0000313" key="3">
    <source>
        <dbReference type="Proteomes" id="UP001341281"/>
    </source>
</evidence>
<sequence>MAMFTEFHKCSLPLRSLSFGTIILLPKGNDLKSLPRLSLVVKIATRIIKPTQTVFLPGRNIMEGALILHETIHEVLKINIEKAYDKVQWDFLQQSIRMKDFSPMWCSWVHACEQRGNVGIKVNEQIGSYFQTRKGLGQGDPLSSILFNIVVMKVGPMPKRGRG</sequence>